<dbReference type="EMBL" id="KV417534">
    <property type="protein sequence ID" value="KZP23238.1"/>
    <property type="molecule type" value="Genomic_DNA"/>
</dbReference>
<proteinExistence type="predicted"/>
<sequence>CPRCKPTVTFDLSQPQRVLEHIASHILHDIAIDRDLEACGLCLRPSPQCQLQLQKPKGCNGNPAVNINASSCPNLIKFQYKVAAHSSPSSPCSNVPISCPLCSAVIWRYNLCVHFRKQHQSSLHLPQYTAIWTLSNIETYEMAKIWKERHKKVIKRGRKKVVAPRLRISEAHSSRLTLK</sequence>
<organism evidence="1 2">
    <name type="scientific">Athelia psychrophila</name>
    <dbReference type="NCBI Taxonomy" id="1759441"/>
    <lineage>
        <taxon>Eukaryota</taxon>
        <taxon>Fungi</taxon>
        <taxon>Dikarya</taxon>
        <taxon>Basidiomycota</taxon>
        <taxon>Agaricomycotina</taxon>
        <taxon>Agaricomycetes</taxon>
        <taxon>Agaricomycetidae</taxon>
        <taxon>Atheliales</taxon>
        <taxon>Atheliaceae</taxon>
        <taxon>Athelia</taxon>
    </lineage>
</organism>
<protein>
    <submittedName>
        <fullName evidence="1">Uncharacterized protein</fullName>
    </submittedName>
</protein>
<dbReference type="OrthoDB" id="3241874at2759"/>
<evidence type="ECO:0000313" key="1">
    <source>
        <dbReference type="EMBL" id="KZP23238.1"/>
    </source>
</evidence>
<name>A0A166LR53_9AGAM</name>
<keyword evidence="2" id="KW-1185">Reference proteome</keyword>
<feature type="non-terminal residue" evidence="1">
    <location>
        <position position="1"/>
    </location>
</feature>
<evidence type="ECO:0000313" key="2">
    <source>
        <dbReference type="Proteomes" id="UP000076532"/>
    </source>
</evidence>
<dbReference type="Proteomes" id="UP000076532">
    <property type="component" value="Unassembled WGS sequence"/>
</dbReference>
<dbReference type="AlphaFoldDB" id="A0A166LR53"/>
<reference evidence="1 2" key="1">
    <citation type="journal article" date="2016" name="Mol. Biol. Evol.">
        <title>Comparative Genomics of Early-Diverging Mushroom-Forming Fungi Provides Insights into the Origins of Lignocellulose Decay Capabilities.</title>
        <authorList>
            <person name="Nagy L.G."/>
            <person name="Riley R."/>
            <person name="Tritt A."/>
            <person name="Adam C."/>
            <person name="Daum C."/>
            <person name="Floudas D."/>
            <person name="Sun H."/>
            <person name="Yadav J.S."/>
            <person name="Pangilinan J."/>
            <person name="Larsson K.H."/>
            <person name="Matsuura K."/>
            <person name="Barry K."/>
            <person name="Labutti K."/>
            <person name="Kuo R."/>
            <person name="Ohm R.A."/>
            <person name="Bhattacharya S.S."/>
            <person name="Shirouzu T."/>
            <person name="Yoshinaga Y."/>
            <person name="Martin F.M."/>
            <person name="Grigoriev I.V."/>
            <person name="Hibbett D.S."/>
        </authorList>
    </citation>
    <scope>NUCLEOTIDE SEQUENCE [LARGE SCALE GENOMIC DNA]</scope>
    <source>
        <strain evidence="1 2">CBS 109695</strain>
    </source>
</reference>
<gene>
    <name evidence="1" type="ORF">FIBSPDRAFT_737876</name>
</gene>
<accession>A0A166LR53</accession>